<evidence type="ECO:0000313" key="6">
    <source>
        <dbReference type="Proteomes" id="UP000433577"/>
    </source>
</evidence>
<dbReference type="InterPro" id="IPR029062">
    <property type="entry name" value="Class_I_gatase-like"/>
</dbReference>
<evidence type="ECO:0000313" key="5">
    <source>
        <dbReference type="EMBL" id="QGZ65083.1"/>
    </source>
</evidence>
<keyword evidence="3" id="KW-0804">Transcription</keyword>
<dbReference type="PROSITE" id="PS01124">
    <property type="entry name" value="HTH_ARAC_FAMILY_2"/>
    <property type="match status" value="1"/>
</dbReference>
<dbReference type="KEGG" id="pacs:FAZ98_25190"/>
<sequence length="329" mass="35689">MRSVSVGIVLFPGFQLLDVAGPKDAFAEVDMLSKGGSRYEIVTVGTTHGSIRSSSGLAVTPERTIFDPCPHFDTVIVPGGLGIFPLLEDKAFCAWLVARRAASRRLAAVCNGAFAFGAAGLLEDRTVTTHWMDAPRLAAMFPRTTVQRDKIFVKDEGLYTTAGVSAGVDLAIAMIEEDFGRSVALAVAKYLIVYVQRSGDQSQFSPLLEAPTAAESPMHRLQTYMLENLTENHTMESLADEANMSARNLSRVFARECGVSVMAYLADARIDAARQLLEATDAPLTEVARRCGFDGSEALRQAFNRRLKISPLEYRSRFQSSEPVAGTPG</sequence>
<dbReference type="PANTHER" id="PTHR43130:SF3">
    <property type="entry name" value="HTH-TYPE TRANSCRIPTIONAL REGULATOR RV1931C"/>
    <property type="match status" value="1"/>
</dbReference>
<dbReference type="AlphaFoldDB" id="A0A7Z2GNP5"/>
<organism evidence="5 6">
    <name type="scientific">Paraburkholderia acidisoli</name>
    <dbReference type="NCBI Taxonomy" id="2571748"/>
    <lineage>
        <taxon>Bacteria</taxon>
        <taxon>Pseudomonadati</taxon>
        <taxon>Pseudomonadota</taxon>
        <taxon>Betaproteobacteria</taxon>
        <taxon>Burkholderiales</taxon>
        <taxon>Burkholderiaceae</taxon>
        <taxon>Paraburkholderia</taxon>
    </lineage>
</organism>
<protein>
    <submittedName>
        <fullName evidence="5">Helix-turn-helix domain-containing protein</fullName>
    </submittedName>
</protein>
<dbReference type="EMBL" id="CP046915">
    <property type="protein sequence ID" value="QGZ65083.1"/>
    <property type="molecule type" value="Genomic_DNA"/>
</dbReference>
<dbReference type="PROSITE" id="PS00041">
    <property type="entry name" value="HTH_ARAC_FAMILY_1"/>
    <property type="match status" value="1"/>
</dbReference>
<dbReference type="GO" id="GO:0003700">
    <property type="term" value="F:DNA-binding transcription factor activity"/>
    <property type="evidence" value="ECO:0007669"/>
    <property type="project" value="InterPro"/>
</dbReference>
<keyword evidence="6" id="KW-1185">Reference proteome</keyword>
<dbReference type="PANTHER" id="PTHR43130">
    <property type="entry name" value="ARAC-FAMILY TRANSCRIPTIONAL REGULATOR"/>
    <property type="match status" value="1"/>
</dbReference>
<evidence type="ECO:0000259" key="4">
    <source>
        <dbReference type="PROSITE" id="PS01124"/>
    </source>
</evidence>
<dbReference type="Gene3D" id="3.40.50.880">
    <property type="match status" value="1"/>
</dbReference>
<accession>A0A7Z2GNP5</accession>
<dbReference type="InterPro" id="IPR052158">
    <property type="entry name" value="INH-QAR"/>
</dbReference>
<dbReference type="CDD" id="cd03137">
    <property type="entry name" value="GATase1_AraC_1"/>
    <property type="match status" value="1"/>
</dbReference>
<dbReference type="Pfam" id="PF01965">
    <property type="entry name" value="DJ-1_PfpI"/>
    <property type="match status" value="1"/>
</dbReference>
<dbReference type="InterPro" id="IPR018060">
    <property type="entry name" value="HTH_AraC"/>
</dbReference>
<dbReference type="InterPro" id="IPR002818">
    <property type="entry name" value="DJ-1/PfpI"/>
</dbReference>
<dbReference type="InterPro" id="IPR009057">
    <property type="entry name" value="Homeodomain-like_sf"/>
</dbReference>
<keyword evidence="1" id="KW-0805">Transcription regulation</keyword>
<dbReference type="SMART" id="SM00342">
    <property type="entry name" value="HTH_ARAC"/>
    <property type="match status" value="1"/>
</dbReference>
<dbReference type="SUPFAM" id="SSF52317">
    <property type="entry name" value="Class I glutamine amidotransferase-like"/>
    <property type="match status" value="1"/>
</dbReference>
<dbReference type="SUPFAM" id="SSF46689">
    <property type="entry name" value="Homeodomain-like"/>
    <property type="match status" value="2"/>
</dbReference>
<keyword evidence="2" id="KW-0238">DNA-binding</keyword>
<dbReference type="RefSeq" id="WP_158955154.1">
    <property type="nucleotide sequence ID" value="NZ_CP046915.1"/>
</dbReference>
<dbReference type="OrthoDB" id="9177852at2"/>
<dbReference type="InterPro" id="IPR018062">
    <property type="entry name" value="HTH_AraC-typ_CS"/>
</dbReference>
<name>A0A7Z2GNP5_9BURK</name>
<evidence type="ECO:0000256" key="2">
    <source>
        <dbReference type="ARBA" id="ARBA00023125"/>
    </source>
</evidence>
<gene>
    <name evidence="5" type="ORF">FAZ98_25190</name>
</gene>
<feature type="domain" description="HTH araC/xylS-type" evidence="4">
    <location>
        <begin position="219"/>
        <end position="317"/>
    </location>
</feature>
<dbReference type="Gene3D" id="1.10.10.60">
    <property type="entry name" value="Homeodomain-like"/>
    <property type="match status" value="1"/>
</dbReference>
<proteinExistence type="predicted"/>
<dbReference type="Proteomes" id="UP000433577">
    <property type="component" value="Chromosome 3"/>
</dbReference>
<dbReference type="GO" id="GO:0043565">
    <property type="term" value="F:sequence-specific DNA binding"/>
    <property type="evidence" value="ECO:0007669"/>
    <property type="project" value="InterPro"/>
</dbReference>
<evidence type="ECO:0000256" key="3">
    <source>
        <dbReference type="ARBA" id="ARBA00023163"/>
    </source>
</evidence>
<dbReference type="Pfam" id="PF12833">
    <property type="entry name" value="HTH_18"/>
    <property type="match status" value="1"/>
</dbReference>
<reference evidence="5 6" key="1">
    <citation type="submission" date="2019-12" db="EMBL/GenBank/DDBJ databases">
        <title>Paraburkholderia acidiphila 7Q-K02 sp. nov and Paraburkholderia acidisoli DHF22 sp. nov., two strains isolated from forest soil.</title>
        <authorList>
            <person name="Gao Z."/>
            <person name="Qiu L."/>
        </authorList>
    </citation>
    <scope>NUCLEOTIDE SEQUENCE [LARGE SCALE GENOMIC DNA]</scope>
    <source>
        <strain evidence="5 6">DHF22</strain>
    </source>
</reference>
<evidence type="ECO:0000256" key="1">
    <source>
        <dbReference type="ARBA" id="ARBA00023015"/>
    </source>
</evidence>